<organism evidence="1 2">
    <name type="scientific">Gavia stellata</name>
    <name type="common">Red-throated diver</name>
    <name type="synonym">Colymbus stellatus</name>
    <dbReference type="NCBI Taxonomy" id="37040"/>
    <lineage>
        <taxon>Eukaryota</taxon>
        <taxon>Metazoa</taxon>
        <taxon>Chordata</taxon>
        <taxon>Craniata</taxon>
        <taxon>Vertebrata</taxon>
        <taxon>Euteleostomi</taxon>
        <taxon>Archelosauria</taxon>
        <taxon>Archosauria</taxon>
        <taxon>Dinosauria</taxon>
        <taxon>Saurischia</taxon>
        <taxon>Theropoda</taxon>
        <taxon>Coelurosauria</taxon>
        <taxon>Aves</taxon>
        <taxon>Neognathae</taxon>
        <taxon>Neoaves</taxon>
        <taxon>Aequornithes</taxon>
        <taxon>Gaviiformes</taxon>
        <taxon>Gaviidae</taxon>
        <taxon>Gavia</taxon>
    </lineage>
</organism>
<dbReference type="Gene3D" id="2.60.40.10">
    <property type="entry name" value="Immunoglobulins"/>
    <property type="match status" value="1"/>
</dbReference>
<keyword evidence="2" id="KW-1185">Reference proteome</keyword>
<feature type="non-terminal residue" evidence="1">
    <location>
        <position position="160"/>
    </location>
</feature>
<protein>
    <submittedName>
        <fullName evidence="1">Uncharacterized protein</fullName>
    </submittedName>
</protein>
<dbReference type="EMBL" id="KK624706">
    <property type="protein sequence ID" value="KFV52828.1"/>
    <property type="molecule type" value="Genomic_DNA"/>
</dbReference>
<gene>
    <name evidence="1" type="ORF">N328_12443</name>
</gene>
<dbReference type="SUPFAM" id="SSF48726">
    <property type="entry name" value="Immunoglobulin"/>
    <property type="match status" value="1"/>
</dbReference>
<evidence type="ECO:0000313" key="1">
    <source>
        <dbReference type="EMBL" id="KFV52828.1"/>
    </source>
</evidence>
<dbReference type="AlphaFoldDB" id="A0A093HDU9"/>
<reference evidence="1 2" key="1">
    <citation type="submission" date="2014-04" db="EMBL/GenBank/DDBJ databases">
        <title>Genome evolution of avian class.</title>
        <authorList>
            <person name="Zhang G."/>
            <person name="Li C."/>
        </authorList>
    </citation>
    <scope>NUCLEOTIDE SEQUENCE [LARGE SCALE GENOMIC DNA]</scope>
    <source>
        <strain evidence="1">BGI_N328</strain>
    </source>
</reference>
<sequence>GGNLGVLIEIHQDLVNGTVGRSVLLPISYRFDGAPHFPVSFAWMFNNSPDKLISCTLLNCPLGAGGAPSSCSAQYFLSSENGSLLLRDLRLSDSGVYSVFFRPSYRTWNVTLTVHEQRLIPEHPGTEPGGGGETATRIPCYVFGGCYCFILLFLQLLVHL</sequence>
<evidence type="ECO:0000313" key="2">
    <source>
        <dbReference type="Proteomes" id="UP000054313"/>
    </source>
</evidence>
<feature type="non-terminal residue" evidence="1">
    <location>
        <position position="1"/>
    </location>
</feature>
<name>A0A093HDU9_GAVST</name>
<dbReference type="InterPro" id="IPR036179">
    <property type="entry name" value="Ig-like_dom_sf"/>
</dbReference>
<accession>A0A093HDU9</accession>
<dbReference type="InterPro" id="IPR013783">
    <property type="entry name" value="Ig-like_fold"/>
</dbReference>
<dbReference type="Proteomes" id="UP000054313">
    <property type="component" value="Unassembled WGS sequence"/>
</dbReference>
<proteinExistence type="predicted"/>